<proteinExistence type="predicted"/>
<organism evidence="1 2">
    <name type="scientific">Pleurodeles waltl</name>
    <name type="common">Iberian ribbed newt</name>
    <dbReference type="NCBI Taxonomy" id="8319"/>
    <lineage>
        <taxon>Eukaryota</taxon>
        <taxon>Metazoa</taxon>
        <taxon>Chordata</taxon>
        <taxon>Craniata</taxon>
        <taxon>Vertebrata</taxon>
        <taxon>Euteleostomi</taxon>
        <taxon>Amphibia</taxon>
        <taxon>Batrachia</taxon>
        <taxon>Caudata</taxon>
        <taxon>Salamandroidea</taxon>
        <taxon>Salamandridae</taxon>
        <taxon>Pleurodelinae</taxon>
        <taxon>Pleurodeles</taxon>
    </lineage>
</organism>
<comment type="caution">
    <text evidence="1">The sequence shown here is derived from an EMBL/GenBank/DDBJ whole genome shotgun (WGS) entry which is preliminary data.</text>
</comment>
<evidence type="ECO:0000313" key="2">
    <source>
        <dbReference type="Proteomes" id="UP001066276"/>
    </source>
</evidence>
<dbReference type="AlphaFoldDB" id="A0AAV7WUV1"/>
<accession>A0AAV7WUV1</accession>
<keyword evidence="2" id="KW-1185">Reference proteome</keyword>
<dbReference type="EMBL" id="JANPWB010000001">
    <property type="protein sequence ID" value="KAJ1217019.1"/>
    <property type="molecule type" value="Genomic_DNA"/>
</dbReference>
<evidence type="ECO:0000313" key="1">
    <source>
        <dbReference type="EMBL" id="KAJ1217019.1"/>
    </source>
</evidence>
<name>A0AAV7WUV1_PLEWA</name>
<protein>
    <submittedName>
        <fullName evidence="1">Uncharacterized protein</fullName>
    </submittedName>
</protein>
<reference evidence="1" key="1">
    <citation type="journal article" date="2022" name="bioRxiv">
        <title>Sequencing and chromosome-scale assembly of the giantPleurodeles waltlgenome.</title>
        <authorList>
            <person name="Brown T."/>
            <person name="Elewa A."/>
            <person name="Iarovenko S."/>
            <person name="Subramanian E."/>
            <person name="Araus A.J."/>
            <person name="Petzold A."/>
            <person name="Susuki M."/>
            <person name="Suzuki K.-i.T."/>
            <person name="Hayashi T."/>
            <person name="Toyoda A."/>
            <person name="Oliveira C."/>
            <person name="Osipova E."/>
            <person name="Leigh N.D."/>
            <person name="Simon A."/>
            <person name="Yun M.H."/>
        </authorList>
    </citation>
    <scope>NUCLEOTIDE SEQUENCE</scope>
    <source>
        <strain evidence="1">20211129_DDA</strain>
        <tissue evidence="1">Liver</tissue>
    </source>
</reference>
<sequence length="89" mass="10352">MVHNTNIKYAELIDAVQSLRTSLEPKLNTLMIDMGQMRDVHNKPKEKVVAQETNISELRPTVSTMQTQALAFQREVEMLQRWPDNVEDR</sequence>
<gene>
    <name evidence="1" type="ORF">NDU88_004616</name>
</gene>
<dbReference type="Proteomes" id="UP001066276">
    <property type="component" value="Chromosome 1_1"/>
</dbReference>